<proteinExistence type="predicted"/>
<dbReference type="PROSITE" id="PS50888">
    <property type="entry name" value="BHLH"/>
    <property type="match status" value="1"/>
</dbReference>
<protein>
    <recommendedName>
        <fullName evidence="2">BHLH domain-containing protein</fullName>
    </recommendedName>
</protein>
<sequence>MEDDCSLPGGPDFGLLCTENREFLYNGDGITTPASLTTSDSMQAFEEDDESNMATSFGGSSLAESVSSKVSCSSVLSDGEKRKKVRKRDSKRDRERSAAEQGAYKKLREVVPTLNAIKKPTKLQTIRHTLKFIECLQDKLNDLEGEKLGEGDSTETNTNENGKNK</sequence>
<reference evidence="3" key="1">
    <citation type="submission" date="2022-11" db="UniProtKB">
        <authorList>
            <consortium name="EnsemblMetazoa"/>
        </authorList>
    </citation>
    <scope>IDENTIFICATION</scope>
</reference>
<dbReference type="GeneID" id="110247846"/>
<organism evidence="3 4">
    <name type="scientific">Exaiptasia diaphana</name>
    <name type="common">Tropical sea anemone</name>
    <name type="synonym">Aiptasia pulchella</name>
    <dbReference type="NCBI Taxonomy" id="2652724"/>
    <lineage>
        <taxon>Eukaryota</taxon>
        <taxon>Metazoa</taxon>
        <taxon>Cnidaria</taxon>
        <taxon>Anthozoa</taxon>
        <taxon>Hexacorallia</taxon>
        <taxon>Actiniaria</taxon>
        <taxon>Aiptasiidae</taxon>
        <taxon>Exaiptasia</taxon>
    </lineage>
</organism>
<dbReference type="AlphaFoldDB" id="A0A913YU42"/>
<keyword evidence="4" id="KW-1185">Reference proteome</keyword>
<dbReference type="InterPro" id="IPR011598">
    <property type="entry name" value="bHLH_dom"/>
</dbReference>
<dbReference type="GO" id="GO:0046983">
    <property type="term" value="F:protein dimerization activity"/>
    <property type="evidence" value="ECO:0007669"/>
    <property type="project" value="InterPro"/>
</dbReference>
<dbReference type="EnsemblMetazoa" id="XM_028661795.1">
    <property type="protein sequence ID" value="XP_028517596.1"/>
    <property type="gene ID" value="LOC110247846"/>
</dbReference>
<evidence type="ECO:0000313" key="4">
    <source>
        <dbReference type="Proteomes" id="UP000887567"/>
    </source>
</evidence>
<dbReference type="Gene3D" id="4.10.280.10">
    <property type="entry name" value="Helix-loop-helix DNA-binding domain"/>
    <property type="match status" value="1"/>
</dbReference>
<feature type="compositionally biased region" description="Low complexity" evidence="1">
    <location>
        <begin position="154"/>
        <end position="165"/>
    </location>
</feature>
<dbReference type="SMART" id="SM00353">
    <property type="entry name" value="HLH"/>
    <property type="match status" value="1"/>
</dbReference>
<evidence type="ECO:0000313" key="3">
    <source>
        <dbReference type="EnsemblMetazoa" id="XP_028517596.1"/>
    </source>
</evidence>
<feature type="region of interest" description="Disordered" evidence="1">
    <location>
        <begin position="28"/>
        <end position="104"/>
    </location>
</feature>
<dbReference type="Pfam" id="PF00010">
    <property type="entry name" value="HLH"/>
    <property type="match status" value="1"/>
</dbReference>
<accession>A0A913YU42</accession>
<name>A0A913YU42_EXADI</name>
<dbReference type="OrthoDB" id="10047910at2759"/>
<feature type="compositionally biased region" description="Low complexity" evidence="1">
    <location>
        <begin position="56"/>
        <end position="77"/>
    </location>
</feature>
<dbReference type="Proteomes" id="UP000887567">
    <property type="component" value="Unplaced"/>
</dbReference>
<dbReference type="KEGG" id="epa:110247846"/>
<dbReference type="InterPro" id="IPR036638">
    <property type="entry name" value="HLH_DNA-bd_sf"/>
</dbReference>
<feature type="compositionally biased region" description="Polar residues" evidence="1">
    <location>
        <begin position="32"/>
        <end position="42"/>
    </location>
</feature>
<evidence type="ECO:0000256" key="1">
    <source>
        <dbReference type="SAM" id="MobiDB-lite"/>
    </source>
</evidence>
<feature type="domain" description="BHLH" evidence="2">
    <location>
        <begin position="84"/>
        <end position="136"/>
    </location>
</feature>
<dbReference type="SUPFAM" id="SSF47459">
    <property type="entry name" value="HLH, helix-loop-helix DNA-binding domain"/>
    <property type="match status" value="1"/>
</dbReference>
<feature type="region of interest" description="Disordered" evidence="1">
    <location>
        <begin position="144"/>
        <end position="165"/>
    </location>
</feature>
<dbReference type="RefSeq" id="XP_028517596.1">
    <property type="nucleotide sequence ID" value="XM_028661795.1"/>
</dbReference>
<evidence type="ECO:0000259" key="2">
    <source>
        <dbReference type="PROSITE" id="PS50888"/>
    </source>
</evidence>